<dbReference type="Pfam" id="PF00328">
    <property type="entry name" value="His_Phos_2"/>
    <property type="match status" value="1"/>
</dbReference>
<dbReference type="PROSITE" id="PS00616">
    <property type="entry name" value="HIS_ACID_PHOSPHAT_1"/>
    <property type="match status" value="1"/>
</dbReference>
<dbReference type="Proteomes" id="UP000095149">
    <property type="component" value="Unassembled WGS sequence"/>
</dbReference>
<evidence type="ECO:0000313" key="5">
    <source>
        <dbReference type="Proteomes" id="UP000095149"/>
    </source>
</evidence>
<gene>
    <name evidence="4" type="ORF">I350_06624</name>
</gene>
<dbReference type="FunFam" id="3.40.50.1240:FF:000033">
    <property type="entry name" value="Chromosome 12, whole genome shotgun sequence"/>
    <property type="match status" value="1"/>
</dbReference>
<evidence type="ECO:0000313" key="4">
    <source>
        <dbReference type="EMBL" id="ODO00004.1"/>
    </source>
</evidence>
<evidence type="ECO:0000256" key="1">
    <source>
        <dbReference type="ARBA" id="ARBA00022801"/>
    </source>
</evidence>
<dbReference type="PANTHER" id="PTHR20963">
    <property type="entry name" value="MULTIPLE INOSITOL POLYPHOSPHATE PHOSPHATASE-RELATED"/>
    <property type="match status" value="1"/>
</dbReference>
<feature type="compositionally biased region" description="Basic and acidic residues" evidence="2">
    <location>
        <begin position="589"/>
        <end position="621"/>
    </location>
</feature>
<evidence type="ECO:0000256" key="2">
    <source>
        <dbReference type="SAM" id="MobiDB-lite"/>
    </source>
</evidence>
<comment type="caution">
    <text evidence="4">The sequence shown here is derived from an EMBL/GenBank/DDBJ whole genome shotgun (WGS) entry which is preliminary data.</text>
</comment>
<dbReference type="GO" id="GO:0003993">
    <property type="term" value="F:acid phosphatase activity"/>
    <property type="evidence" value="ECO:0007669"/>
    <property type="project" value="TreeGrafter"/>
</dbReference>
<keyword evidence="3" id="KW-1133">Transmembrane helix</keyword>
<keyword evidence="3" id="KW-0472">Membrane</keyword>
<dbReference type="InterPro" id="IPR033379">
    <property type="entry name" value="Acid_Pase_AS"/>
</dbReference>
<dbReference type="InterPro" id="IPR000560">
    <property type="entry name" value="His_Pase_clade-2"/>
</dbReference>
<accession>A0A1E3JGI2</accession>
<dbReference type="InterPro" id="IPR029033">
    <property type="entry name" value="His_PPase_superfam"/>
</dbReference>
<feature type="region of interest" description="Disordered" evidence="2">
    <location>
        <begin position="1"/>
        <end position="49"/>
    </location>
</feature>
<proteinExistence type="predicted"/>
<protein>
    <recommendedName>
        <fullName evidence="6">Phytase</fullName>
    </recommendedName>
</protein>
<feature type="transmembrane region" description="Helical" evidence="3">
    <location>
        <begin position="57"/>
        <end position="81"/>
    </location>
</feature>
<dbReference type="EMBL" id="MEKH01000011">
    <property type="protein sequence ID" value="ODO00004.1"/>
    <property type="molecule type" value="Genomic_DNA"/>
</dbReference>
<sequence>MPKLPASPGGTLPTDEYELQPSSNVDDPLLPSYERRTFSSPHQQLQRQKQSRRARSVFRCLCIFLAILLPSLAFVTCYFGQTTLDRVRTWESLPKEVQEWLDGVAPLKSTADHSNFPTNVGYAGPTPTGSEAALIATAPVFPTHTDVHPLLRPTDNVSKGFSVIQHWGNLSPYYSVDSHGLPDSNSLIPETCELESLHWLQRHGARYPTSNPYGPAALASRLKTATDWTAKGDLAFLNNWGYKLGAEILTPFGRSQLFNLGVAARVKYGFLLDKFNGRLPVFRTESQDRMLRSAQNFATGFFGYPSEEQYNLEVTIESPGFNNTLAPYSTCRPNYDFVKKLAEWDAVSLPETRDRLQENMDGLALTLTDVNEMMEMCAYETVALGQSAFCNLFTQQEWKNFQYRNDLYWWYGSSFGYKPARAMAVGWVQELVSRLTKSELTEFNSTTNSSLHDDVHFPLDDPLFVDFTHDTQFALLLPMMNLTTFAESGDLPTDRIPKQRSFVSSKIMPFATNLQIQVLSCSSSSPTSSSSSKNIRLILNDAPVPLTGISGCPKDDDGLCPLDTFVSAMKTLIGEVDFATDCAYKGGSKEELEKEFREGELVVEEGDKTKGGKKGDGKKVEDGEEDGDDSDSDSDSDDD</sequence>
<evidence type="ECO:0000256" key="3">
    <source>
        <dbReference type="SAM" id="Phobius"/>
    </source>
</evidence>
<dbReference type="Gene3D" id="3.40.50.1240">
    <property type="entry name" value="Phosphoglycerate mutase-like"/>
    <property type="match status" value="1"/>
</dbReference>
<reference evidence="4 5" key="1">
    <citation type="submission" date="2016-06" db="EMBL/GenBank/DDBJ databases">
        <title>Evolution of pathogenesis and genome organization in the Tremellales.</title>
        <authorList>
            <person name="Cuomo C."/>
            <person name="Litvintseva A."/>
            <person name="Heitman J."/>
            <person name="Chen Y."/>
            <person name="Sun S."/>
            <person name="Springer D."/>
            <person name="Dromer F."/>
            <person name="Young S."/>
            <person name="Zeng Q."/>
            <person name="Chapman S."/>
            <person name="Gujja S."/>
            <person name="Saif S."/>
            <person name="Birren B."/>
        </authorList>
    </citation>
    <scope>NUCLEOTIDE SEQUENCE [LARGE SCALE GENOMIC DNA]</scope>
    <source>
        <strain evidence="4 5">CBS 6273</strain>
    </source>
</reference>
<name>A0A1E3JGI2_9TREE</name>
<evidence type="ECO:0008006" key="6">
    <source>
        <dbReference type="Google" id="ProtNLM"/>
    </source>
</evidence>
<dbReference type="PANTHER" id="PTHR20963:SF42">
    <property type="entry name" value="PHOSPHOGLYCERATE MUTASE-LIKE PROTEIN"/>
    <property type="match status" value="1"/>
</dbReference>
<keyword evidence="1" id="KW-0378">Hydrolase</keyword>
<feature type="compositionally biased region" description="Polar residues" evidence="2">
    <location>
        <begin position="38"/>
        <end position="48"/>
    </location>
</feature>
<dbReference type="OrthoDB" id="6509975at2759"/>
<dbReference type="AlphaFoldDB" id="A0A1E3JGI2"/>
<organism evidence="4 5">
    <name type="scientific">Cryptococcus amylolentus CBS 6273</name>
    <dbReference type="NCBI Taxonomy" id="1296118"/>
    <lineage>
        <taxon>Eukaryota</taxon>
        <taxon>Fungi</taxon>
        <taxon>Dikarya</taxon>
        <taxon>Basidiomycota</taxon>
        <taxon>Agaricomycotina</taxon>
        <taxon>Tremellomycetes</taxon>
        <taxon>Tremellales</taxon>
        <taxon>Cryptococcaceae</taxon>
        <taxon>Cryptococcus</taxon>
    </lineage>
</organism>
<feature type="compositionally biased region" description="Acidic residues" evidence="2">
    <location>
        <begin position="622"/>
        <end position="639"/>
    </location>
</feature>
<dbReference type="SUPFAM" id="SSF53254">
    <property type="entry name" value="Phosphoglycerate mutase-like"/>
    <property type="match status" value="1"/>
</dbReference>
<feature type="region of interest" description="Disordered" evidence="2">
    <location>
        <begin position="589"/>
        <end position="639"/>
    </location>
</feature>
<dbReference type="CDD" id="cd07061">
    <property type="entry name" value="HP_HAP_like"/>
    <property type="match status" value="1"/>
</dbReference>
<keyword evidence="3" id="KW-0812">Transmembrane</keyword>